<dbReference type="InterPro" id="IPR018253">
    <property type="entry name" value="DnaJ_domain_CS"/>
</dbReference>
<dbReference type="PROSITE" id="PS00636">
    <property type="entry name" value="DNAJ_1"/>
    <property type="match status" value="1"/>
</dbReference>
<gene>
    <name evidence="4" type="primary">NCL1_47826</name>
    <name evidence="4" type="ORF">TNCT_693731</name>
</gene>
<dbReference type="SMART" id="SM00271">
    <property type="entry name" value="DnaJ"/>
    <property type="match status" value="1"/>
</dbReference>
<feature type="transmembrane region" description="Helical" evidence="2">
    <location>
        <begin position="199"/>
        <end position="216"/>
    </location>
</feature>
<organism evidence="4 5">
    <name type="scientific">Trichonephila clavata</name>
    <name type="common">Joro spider</name>
    <name type="synonym">Nephila clavata</name>
    <dbReference type="NCBI Taxonomy" id="2740835"/>
    <lineage>
        <taxon>Eukaryota</taxon>
        <taxon>Metazoa</taxon>
        <taxon>Ecdysozoa</taxon>
        <taxon>Arthropoda</taxon>
        <taxon>Chelicerata</taxon>
        <taxon>Arachnida</taxon>
        <taxon>Araneae</taxon>
        <taxon>Araneomorphae</taxon>
        <taxon>Entelegynae</taxon>
        <taxon>Araneoidea</taxon>
        <taxon>Nephilidae</taxon>
        <taxon>Trichonephila</taxon>
    </lineage>
</organism>
<proteinExistence type="predicted"/>
<dbReference type="AlphaFoldDB" id="A0A8X6JMW5"/>
<keyword evidence="2" id="KW-0472">Membrane</keyword>
<keyword evidence="5" id="KW-1185">Reference proteome</keyword>
<evidence type="ECO:0000256" key="1">
    <source>
        <dbReference type="ARBA" id="ARBA00023186"/>
    </source>
</evidence>
<evidence type="ECO:0000259" key="3">
    <source>
        <dbReference type="PROSITE" id="PS50076"/>
    </source>
</evidence>
<dbReference type="Gene3D" id="1.10.287.110">
    <property type="entry name" value="DnaJ domain"/>
    <property type="match status" value="1"/>
</dbReference>
<dbReference type="PANTHER" id="PTHR44145:SF3">
    <property type="entry name" value="DNAJ HOMOLOG SUBFAMILY A MEMBER 3, MITOCHONDRIAL"/>
    <property type="match status" value="1"/>
</dbReference>
<dbReference type="PRINTS" id="PR00625">
    <property type="entry name" value="JDOMAIN"/>
</dbReference>
<reference evidence="4" key="1">
    <citation type="submission" date="2020-07" db="EMBL/GenBank/DDBJ databases">
        <title>Multicomponent nature underlies the extraordinary mechanical properties of spider dragline silk.</title>
        <authorList>
            <person name="Kono N."/>
            <person name="Nakamura H."/>
            <person name="Mori M."/>
            <person name="Yoshida Y."/>
            <person name="Ohtoshi R."/>
            <person name="Malay A.D."/>
            <person name="Moran D.A.P."/>
            <person name="Tomita M."/>
            <person name="Numata K."/>
            <person name="Arakawa K."/>
        </authorList>
    </citation>
    <scope>NUCLEOTIDE SEQUENCE</scope>
</reference>
<keyword evidence="2" id="KW-0812">Transmembrane</keyword>
<accession>A0A8X6JMW5</accession>
<dbReference type="CDD" id="cd06257">
    <property type="entry name" value="DnaJ"/>
    <property type="match status" value="1"/>
</dbReference>
<evidence type="ECO:0000313" key="5">
    <source>
        <dbReference type="Proteomes" id="UP000887116"/>
    </source>
</evidence>
<keyword evidence="2" id="KW-1133">Transmembrane helix</keyword>
<evidence type="ECO:0000256" key="2">
    <source>
        <dbReference type="SAM" id="Phobius"/>
    </source>
</evidence>
<comment type="caution">
    <text evidence="4">The sequence shown here is derived from an EMBL/GenBank/DDBJ whole genome shotgun (WGS) entry which is preliminary data.</text>
</comment>
<dbReference type="SUPFAM" id="SSF46565">
    <property type="entry name" value="Chaperone J-domain"/>
    <property type="match status" value="1"/>
</dbReference>
<feature type="domain" description="J" evidence="3">
    <location>
        <begin position="38"/>
        <end position="102"/>
    </location>
</feature>
<dbReference type="PROSITE" id="PS50076">
    <property type="entry name" value="DNAJ_2"/>
    <property type="match status" value="1"/>
</dbReference>
<protein>
    <submittedName>
        <fullName evidence="4">DnaJ subfamily B member 12</fullName>
    </submittedName>
</protein>
<dbReference type="InterPro" id="IPR036869">
    <property type="entry name" value="J_dom_sf"/>
</dbReference>
<name>A0A8X6JMW5_TRICU</name>
<sequence>MIRSVYNRKPVWNCNTMFQVINSAKIESFVIQSFRCKSYYASLGIDSSASPKDIKSAYYKLSLKFHPDKNNSKDSIEKFREITEAYEVLGNPEKKKAYDENFSSRAYYNDLKGNDFSQRTRQYYGPPRTGRDRYYNYDEHYRHHYEEYMKQRKMENEYFKYRWRADRRARYGGDYYETYEREERPHPVKLRMLLYNRSFVYIATFWIILVLLGTIVDDGDKPKSKVVYYNVKKDEKND</sequence>
<dbReference type="PANTHER" id="PTHR44145">
    <property type="entry name" value="DNAJ HOMOLOG SUBFAMILY A MEMBER 3, MITOCHONDRIAL"/>
    <property type="match status" value="1"/>
</dbReference>
<dbReference type="InterPro" id="IPR001623">
    <property type="entry name" value="DnaJ_domain"/>
</dbReference>
<keyword evidence="1" id="KW-0143">Chaperone</keyword>
<dbReference type="InterPro" id="IPR051938">
    <property type="entry name" value="Apopto_cytoskel_mod"/>
</dbReference>
<dbReference type="Proteomes" id="UP000887116">
    <property type="component" value="Unassembled WGS sequence"/>
</dbReference>
<dbReference type="OrthoDB" id="291007at2759"/>
<evidence type="ECO:0000313" key="4">
    <source>
        <dbReference type="EMBL" id="GFR31973.1"/>
    </source>
</evidence>
<dbReference type="EMBL" id="BMAO01009611">
    <property type="protein sequence ID" value="GFR31973.1"/>
    <property type="molecule type" value="Genomic_DNA"/>
</dbReference>
<dbReference type="Pfam" id="PF00226">
    <property type="entry name" value="DnaJ"/>
    <property type="match status" value="1"/>
</dbReference>